<dbReference type="Gene3D" id="3.30.70.330">
    <property type="match status" value="1"/>
</dbReference>
<accession>A0ABQ9XTR3</accession>
<evidence type="ECO:0000313" key="2">
    <source>
        <dbReference type="Proteomes" id="UP001281761"/>
    </source>
</evidence>
<evidence type="ECO:0008006" key="3">
    <source>
        <dbReference type="Google" id="ProtNLM"/>
    </source>
</evidence>
<gene>
    <name evidence="1" type="ORF">BLNAU_10194</name>
</gene>
<dbReference type="Proteomes" id="UP001281761">
    <property type="component" value="Unassembled WGS sequence"/>
</dbReference>
<name>A0ABQ9XTR3_9EUKA</name>
<reference evidence="1 2" key="1">
    <citation type="journal article" date="2022" name="bioRxiv">
        <title>Genomics of Preaxostyla Flagellates Illuminates Evolutionary Transitions and the Path Towards Mitochondrial Loss.</title>
        <authorList>
            <person name="Novak L.V.F."/>
            <person name="Treitli S.C."/>
            <person name="Pyrih J."/>
            <person name="Halakuc P."/>
            <person name="Pipaliya S.V."/>
            <person name="Vacek V."/>
            <person name="Brzon O."/>
            <person name="Soukal P."/>
            <person name="Eme L."/>
            <person name="Dacks J.B."/>
            <person name="Karnkowska A."/>
            <person name="Elias M."/>
            <person name="Hampl V."/>
        </authorList>
    </citation>
    <scope>NUCLEOTIDE SEQUENCE [LARGE SCALE GENOMIC DNA]</scope>
    <source>
        <strain evidence="1">NAU3</strain>
        <tissue evidence="1">Gut</tissue>
    </source>
</reference>
<evidence type="ECO:0000313" key="1">
    <source>
        <dbReference type="EMBL" id="KAK2954864.1"/>
    </source>
</evidence>
<dbReference type="InterPro" id="IPR012677">
    <property type="entry name" value="Nucleotide-bd_a/b_plait_sf"/>
</dbReference>
<proteinExistence type="predicted"/>
<comment type="caution">
    <text evidence="1">The sequence shown here is derived from an EMBL/GenBank/DDBJ whole genome shotgun (WGS) entry which is preliminary data.</text>
</comment>
<sequence length="224" mass="24724">MSSLSSSKKTVVLKNLPFDDSILEIVNLLSAVRMKHIVINTDTFSGSTATALVEVESDSIAASLQSLDGTLTLRGRTINISMSTPLLTLSPLAVPHLITSSTLQPPLYREASLLTDPGNIYASEITEITPETITIACRAAAFFIPHHECIWGADSDFDQQIEEMSKFFETILDSRNPPLRNTLIYRVMPDSIFERIFGLLHSGNDALIVPPQTRQKYINPFLFG</sequence>
<organism evidence="1 2">
    <name type="scientific">Blattamonas nauphoetae</name>
    <dbReference type="NCBI Taxonomy" id="2049346"/>
    <lineage>
        <taxon>Eukaryota</taxon>
        <taxon>Metamonada</taxon>
        <taxon>Preaxostyla</taxon>
        <taxon>Oxymonadida</taxon>
        <taxon>Blattamonas</taxon>
    </lineage>
</organism>
<dbReference type="InterPro" id="IPR035979">
    <property type="entry name" value="RBD_domain_sf"/>
</dbReference>
<dbReference type="EMBL" id="JARBJD010000073">
    <property type="protein sequence ID" value="KAK2954864.1"/>
    <property type="molecule type" value="Genomic_DNA"/>
</dbReference>
<dbReference type="SUPFAM" id="SSF54928">
    <property type="entry name" value="RNA-binding domain, RBD"/>
    <property type="match status" value="1"/>
</dbReference>
<keyword evidence="2" id="KW-1185">Reference proteome</keyword>
<protein>
    <recommendedName>
        <fullName evidence="3">RRM domain-containing protein</fullName>
    </recommendedName>
</protein>